<sequence length="238" mass="27426">MIYVTDSTNNLKHKDSNASCRFVCVSDTHGKDSFSFPIPEGDVFVHAGDMTRISNPNEFIKTIAWIKSLPHKIKIVTAGNHDHILDERFGYITEKQEILAKMEHAGIIYLEHESFHLPKELGGYKMFVSPYAPYHIGGAFMPHSLREIWEKIPNDVDILVTHTPPFGYQDRIVRNKSHVGCPILRDKVDTIKPRVHLFGHIHEDHGWEWTRDGKTLMINACICDKRYRPSQRPVVFDL</sequence>
<reference evidence="2" key="2">
    <citation type="submission" date="2023-02" db="EMBL/GenBank/DDBJ databases">
        <authorList>
            <consortium name="DOE Joint Genome Institute"/>
            <person name="Mondo S.J."/>
            <person name="Chang Y."/>
            <person name="Wang Y."/>
            <person name="Ahrendt S."/>
            <person name="Andreopoulos W."/>
            <person name="Barry K."/>
            <person name="Beard J."/>
            <person name="Benny G.L."/>
            <person name="Blankenship S."/>
            <person name="Bonito G."/>
            <person name="Cuomo C."/>
            <person name="Desiro A."/>
            <person name="Gervers K.A."/>
            <person name="Hundley H."/>
            <person name="Kuo A."/>
            <person name="LaButti K."/>
            <person name="Lang B.F."/>
            <person name="Lipzen A."/>
            <person name="O'Donnell K."/>
            <person name="Pangilinan J."/>
            <person name="Reynolds N."/>
            <person name="Sandor L."/>
            <person name="Smith M.W."/>
            <person name="Tsang A."/>
            <person name="Grigoriev I.V."/>
            <person name="Stajich J.E."/>
            <person name="Spatafora J.W."/>
        </authorList>
    </citation>
    <scope>NUCLEOTIDE SEQUENCE</scope>
    <source>
        <strain evidence="2">RSA 2281</strain>
    </source>
</reference>
<dbReference type="PANTHER" id="PTHR12905:SF0">
    <property type="entry name" value="CALCINEURIN-LIKE PHOSPHOESTERASE DOMAIN-CONTAINING PROTEIN"/>
    <property type="match status" value="1"/>
</dbReference>
<dbReference type="Pfam" id="PF00149">
    <property type="entry name" value="Metallophos"/>
    <property type="match status" value="1"/>
</dbReference>
<dbReference type="SUPFAM" id="SSF56300">
    <property type="entry name" value="Metallo-dependent phosphatases"/>
    <property type="match status" value="1"/>
</dbReference>
<protein>
    <submittedName>
        <fullName evidence="2">Metallo-dependent phosphatase-like protein</fullName>
    </submittedName>
</protein>
<gene>
    <name evidence="2" type="ORF">BDA99DRAFT_496671</name>
</gene>
<keyword evidence="3" id="KW-1185">Reference proteome</keyword>
<dbReference type="GO" id="GO:0016787">
    <property type="term" value="F:hydrolase activity"/>
    <property type="evidence" value="ECO:0007669"/>
    <property type="project" value="InterPro"/>
</dbReference>
<dbReference type="EMBL" id="JAIXMP010000003">
    <property type="protein sequence ID" value="KAI9275870.1"/>
    <property type="molecule type" value="Genomic_DNA"/>
</dbReference>
<dbReference type="Proteomes" id="UP001209540">
    <property type="component" value="Unassembled WGS sequence"/>
</dbReference>
<dbReference type="InterPro" id="IPR004843">
    <property type="entry name" value="Calcineurin-like_PHP"/>
</dbReference>
<evidence type="ECO:0000259" key="1">
    <source>
        <dbReference type="Pfam" id="PF00149"/>
    </source>
</evidence>
<dbReference type="InterPro" id="IPR029052">
    <property type="entry name" value="Metallo-depent_PP-like"/>
</dbReference>
<accession>A0AAD5KA18</accession>
<organism evidence="2 3">
    <name type="scientific">Phascolomyces articulosus</name>
    <dbReference type="NCBI Taxonomy" id="60185"/>
    <lineage>
        <taxon>Eukaryota</taxon>
        <taxon>Fungi</taxon>
        <taxon>Fungi incertae sedis</taxon>
        <taxon>Mucoromycota</taxon>
        <taxon>Mucoromycotina</taxon>
        <taxon>Mucoromycetes</taxon>
        <taxon>Mucorales</taxon>
        <taxon>Lichtheimiaceae</taxon>
        <taxon>Phascolomyces</taxon>
    </lineage>
</organism>
<evidence type="ECO:0000313" key="2">
    <source>
        <dbReference type="EMBL" id="KAI9275870.1"/>
    </source>
</evidence>
<reference evidence="2" key="1">
    <citation type="journal article" date="2022" name="IScience">
        <title>Evolution of zygomycete secretomes and the origins of terrestrial fungal ecologies.</title>
        <authorList>
            <person name="Chang Y."/>
            <person name="Wang Y."/>
            <person name="Mondo S."/>
            <person name="Ahrendt S."/>
            <person name="Andreopoulos W."/>
            <person name="Barry K."/>
            <person name="Beard J."/>
            <person name="Benny G.L."/>
            <person name="Blankenship S."/>
            <person name="Bonito G."/>
            <person name="Cuomo C."/>
            <person name="Desiro A."/>
            <person name="Gervers K.A."/>
            <person name="Hundley H."/>
            <person name="Kuo A."/>
            <person name="LaButti K."/>
            <person name="Lang B.F."/>
            <person name="Lipzen A."/>
            <person name="O'Donnell K."/>
            <person name="Pangilinan J."/>
            <person name="Reynolds N."/>
            <person name="Sandor L."/>
            <person name="Smith M.E."/>
            <person name="Tsang A."/>
            <person name="Grigoriev I.V."/>
            <person name="Stajich J.E."/>
            <person name="Spatafora J.W."/>
        </authorList>
    </citation>
    <scope>NUCLEOTIDE SEQUENCE</scope>
    <source>
        <strain evidence="2">RSA 2281</strain>
    </source>
</reference>
<dbReference type="AlphaFoldDB" id="A0AAD5KA18"/>
<proteinExistence type="predicted"/>
<name>A0AAD5KA18_9FUNG</name>
<comment type="caution">
    <text evidence="2">The sequence shown here is derived from an EMBL/GenBank/DDBJ whole genome shotgun (WGS) entry which is preliminary data.</text>
</comment>
<feature type="domain" description="Calcineurin-like phosphoesterase" evidence="1">
    <location>
        <begin position="21"/>
        <end position="203"/>
    </location>
</feature>
<dbReference type="Gene3D" id="3.60.21.10">
    <property type="match status" value="1"/>
</dbReference>
<dbReference type="InterPro" id="IPR051693">
    <property type="entry name" value="UPF0046_metallophosphoest"/>
</dbReference>
<dbReference type="PANTHER" id="PTHR12905">
    <property type="entry name" value="METALLOPHOSPHOESTERASE"/>
    <property type="match status" value="1"/>
</dbReference>
<dbReference type="CDD" id="cd07379">
    <property type="entry name" value="MPP_239FB"/>
    <property type="match status" value="1"/>
</dbReference>
<evidence type="ECO:0000313" key="3">
    <source>
        <dbReference type="Proteomes" id="UP001209540"/>
    </source>
</evidence>